<gene>
    <name evidence="1" type="ORF">E5331_08570</name>
</gene>
<comment type="caution">
    <text evidence="1">The sequence shown here is derived from an EMBL/GenBank/DDBJ whole genome shotgun (WGS) entry which is preliminary data.</text>
</comment>
<organism evidence="1 2">
    <name type="scientific">Lepagella muris</name>
    <dbReference type="NCBI Taxonomy" id="3032870"/>
    <lineage>
        <taxon>Bacteria</taxon>
        <taxon>Pseudomonadati</taxon>
        <taxon>Bacteroidota</taxon>
        <taxon>Bacteroidia</taxon>
        <taxon>Bacteroidales</taxon>
        <taxon>Muribaculaceae</taxon>
        <taxon>Lepagella</taxon>
    </lineage>
</organism>
<proteinExistence type="predicted"/>
<name>A0AC61RG56_9BACT</name>
<dbReference type="EMBL" id="SRYB01000010">
    <property type="protein sequence ID" value="TGY78847.1"/>
    <property type="molecule type" value="Genomic_DNA"/>
</dbReference>
<sequence>MDYRMRRFKQQISDEASKKILCASTNGILSLTNADGSPYGVPLSFAYDGNSSIYFHSAVTGHKIDCINHESRCSFCVVAQDKIVPEEFTSYFRSVIVNGRIKVVDDDSEIMKGLLLLCDKYSPGIDSSSEINKCISHVKILRLDIETMTGKEAIELIRPIS</sequence>
<evidence type="ECO:0000313" key="1">
    <source>
        <dbReference type="EMBL" id="TGY78847.1"/>
    </source>
</evidence>
<evidence type="ECO:0000313" key="2">
    <source>
        <dbReference type="Proteomes" id="UP000306319"/>
    </source>
</evidence>
<protein>
    <submittedName>
        <fullName evidence="1">5-nitroimidazole antibiotic resistance protein</fullName>
    </submittedName>
</protein>
<dbReference type="Proteomes" id="UP000306319">
    <property type="component" value="Unassembled WGS sequence"/>
</dbReference>
<accession>A0AC61RG56</accession>
<keyword evidence="2" id="KW-1185">Reference proteome</keyword>
<reference evidence="1" key="1">
    <citation type="submission" date="2019-04" db="EMBL/GenBank/DDBJ databases">
        <title>Microbes associate with the intestines of laboratory mice.</title>
        <authorList>
            <person name="Navarre W."/>
            <person name="Wong E."/>
            <person name="Huang K."/>
            <person name="Tropini C."/>
            <person name="Ng K."/>
            <person name="Yu B."/>
        </authorList>
    </citation>
    <scope>NUCLEOTIDE SEQUENCE</scope>
    <source>
        <strain evidence="1">NM04_E33</strain>
    </source>
</reference>